<comment type="caution">
    <text evidence="3">The sequence shown here is derived from an EMBL/GenBank/DDBJ whole genome shotgun (WGS) entry which is preliminary data.</text>
</comment>
<reference evidence="3 4" key="1">
    <citation type="submission" date="2019-07" db="EMBL/GenBank/DDBJ databases">
        <title>The Draft Genome Sequence of Rhizobium tropici SARCC-755 Associated with Superior Nodulation on Pigeonpea (Cajanus cajan (L.) Millsp.).</title>
        <authorList>
            <person name="Bopape F.L."/>
            <person name="Hassen A.I."/>
            <person name="Swanevelder Z.H."/>
            <person name="Gwata E.T."/>
        </authorList>
    </citation>
    <scope>NUCLEOTIDE SEQUENCE [LARGE SCALE GENOMIC DNA]</scope>
    <source>
        <strain evidence="3 4">SARCC-755</strain>
    </source>
</reference>
<keyword evidence="2" id="KW-0456">Lyase</keyword>
<dbReference type="GO" id="GO:0005737">
    <property type="term" value="C:cytoplasm"/>
    <property type="evidence" value="ECO:0007669"/>
    <property type="project" value="TreeGrafter"/>
</dbReference>
<dbReference type="GO" id="GO:0016740">
    <property type="term" value="F:transferase activity"/>
    <property type="evidence" value="ECO:0007669"/>
    <property type="project" value="UniProtKB-KW"/>
</dbReference>
<dbReference type="Pfam" id="PF04752">
    <property type="entry name" value="ChaC"/>
    <property type="match status" value="1"/>
</dbReference>
<evidence type="ECO:0000313" key="3">
    <source>
        <dbReference type="EMBL" id="KAA1177067.1"/>
    </source>
</evidence>
<dbReference type="Proteomes" id="UP000323608">
    <property type="component" value="Unassembled WGS sequence"/>
</dbReference>
<gene>
    <name evidence="3" type="ORF">FP026_26195</name>
</gene>
<organism evidence="3 4">
    <name type="scientific">Rhizobium tropici</name>
    <dbReference type="NCBI Taxonomy" id="398"/>
    <lineage>
        <taxon>Bacteria</taxon>
        <taxon>Pseudomonadati</taxon>
        <taxon>Pseudomonadota</taxon>
        <taxon>Alphaproteobacteria</taxon>
        <taxon>Hyphomicrobiales</taxon>
        <taxon>Rhizobiaceae</taxon>
        <taxon>Rhizobium/Agrobacterium group</taxon>
        <taxon>Rhizobium</taxon>
    </lineage>
</organism>
<dbReference type="Gene3D" id="3.10.490.10">
    <property type="entry name" value="Gamma-glutamyl cyclotransferase-like"/>
    <property type="match status" value="1"/>
</dbReference>
<dbReference type="OrthoDB" id="9795692at2"/>
<dbReference type="InterPro" id="IPR006840">
    <property type="entry name" value="ChaC"/>
</dbReference>
<dbReference type="AlphaFoldDB" id="A0A5B0VR16"/>
<protein>
    <recommendedName>
        <fullName evidence="1">glutathione-specific gamma-glutamylcyclotransferase</fullName>
        <ecNumber evidence="1">4.3.2.7</ecNumber>
    </recommendedName>
</protein>
<dbReference type="PANTHER" id="PTHR12192:SF2">
    <property type="entry name" value="GLUTATHIONE-SPECIFIC GAMMA-GLUTAMYLCYCLOTRANSFERASE 2"/>
    <property type="match status" value="1"/>
</dbReference>
<evidence type="ECO:0000313" key="4">
    <source>
        <dbReference type="Proteomes" id="UP000323608"/>
    </source>
</evidence>
<evidence type="ECO:0000256" key="2">
    <source>
        <dbReference type="ARBA" id="ARBA00023239"/>
    </source>
</evidence>
<dbReference type="SUPFAM" id="SSF110857">
    <property type="entry name" value="Gamma-glutamyl cyclotransferase-like"/>
    <property type="match status" value="1"/>
</dbReference>
<dbReference type="PANTHER" id="PTHR12192">
    <property type="entry name" value="CATION TRANSPORT PROTEIN CHAC-RELATED"/>
    <property type="match status" value="1"/>
</dbReference>
<proteinExistence type="predicted"/>
<keyword evidence="3" id="KW-0808">Transferase</keyword>
<dbReference type="EC" id="4.3.2.7" evidence="1"/>
<dbReference type="InterPro" id="IPR036568">
    <property type="entry name" value="GGCT-like_sf"/>
</dbReference>
<evidence type="ECO:0000256" key="1">
    <source>
        <dbReference type="ARBA" id="ARBA00012344"/>
    </source>
</evidence>
<dbReference type="EMBL" id="VNIP01000014">
    <property type="protein sequence ID" value="KAA1177067.1"/>
    <property type="molecule type" value="Genomic_DNA"/>
</dbReference>
<dbReference type="InterPro" id="IPR013024">
    <property type="entry name" value="GGCT-like"/>
</dbReference>
<name>A0A5B0VR16_RHITR</name>
<sequence length="231" mass="25889">MDLTDELVALSLRNEIDPGPDPQRVPITEAQLDELAARLHRESQGGALWVFAYGSLIWKPDFEAVEARVAAVKGWHRSFCLRMTRWRGSQTQPGLMLALKRGGYCKAIAFRLDDSDRLGQIKRMLRREIGTPEAVATIRWVRAQTDQGPVRALVFWADPKGSYVTAKLPLETVAGILARACGARGSCAEYLYLTVKHLEAWGIRDLNLWRLQKLVARELRAIHASESVAAE</sequence>
<accession>A0A5B0VR16</accession>
<dbReference type="CDD" id="cd06661">
    <property type="entry name" value="GGCT_like"/>
    <property type="match status" value="1"/>
</dbReference>
<dbReference type="GO" id="GO:0061928">
    <property type="term" value="F:glutathione specific gamma-glutamylcyclotransferase activity"/>
    <property type="evidence" value="ECO:0007669"/>
    <property type="project" value="UniProtKB-EC"/>
</dbReference>
<dbReference type="GO" id="GO:0006751">
    <property type="term" value="P:glutathione catabolic process"/>
    <property type="evidence" value="ECO:0007669"/>
    <property type="project" value="InterPro"/>
</dbReference>